<evidence type="ECO:0000313" key="1">
    <source>
        <dbReference type="EMBL" id="NBN64755.1"/>
    </source>
</evidence>
<proteinExistence type="predicted"/>
<comment type="caution">
    <text evidence="1">The sequence shown here is derived from an EMBL/GenBank/DDBJ whole genome shotgun (WGS) entry which is preliminary data.</text>
</comment>
<name>A0ABW9ZPV9_9HYPH</name>
<evidence type="ECO:0000313" key="2">
    <source>
        <dbReference type="Proteomes" id="UP000541347"/>
    </source>
</evidence>
<organism evidence="1 2">
    <name type="scientific">Pannonibacter tanglangensis</name>
    <dbReference type="NCBI Taxonomy" id="2750084"/>
    <lineage>
        <taxon>Bacteria</taxon>
        <taxon>Pseudomonadati</taxon>
        <taxon>Pseudomonadota</taxon>
        <taxon>Alphaproteobacteria</taxon>
        <taxon>Hyphomicrobiales</taxon>
        <taxon>Stappiaceae</taxon>
        <taxon>Pannonibacter</taxon>
    </lineage>
</organism>
<dbReference type="Proteomes" id="UP000541347">
    <property type="component" value="Unassembled WGS sequence"/>
</dbReference>
<accession>A0ABW9ZPV9</accession>
<gene>
    <name evidence="1" type="ORF">GWI71_13755</name>
</gene>
<keyword evidence="2" id="KW-1185">Reference proteome</keyword>
<dbReference type="EMBL" id="JAABLP010000003">
    <property type="protein sequence ID" value="NBN64755.1"/>
    <property type="molecule type" value="Genomic_DNA"/>
</dbReference>
<protein>
    <submittedName>
        <fullName evidence="1">Uncharacterized protein</fullName>
    </submittedName>
</protein>
<sequence>MSENVIDATYSAQDCAFALQHGNFTHFRRELARGGHLFFPRKARPGPGGGAYRFAHVLELAIQMTIGGAYGLKVGRNVTWGLWRAMQDAVINRASPLPATVSADVFSAMGSFDADDYPKGTPFDAHGAVDYPEVFCGADIISRDASKPTFLLFDAVALGEAAPGNAASVELIGDMSLTQAHAAIVALHTRNARGAAVIAERREAAALMPVLNLTALLAPIEERLRQRLAANEIRES</sequence>
<reference evidence="1 2" key="1">
    <citation type="submission" date="2020-01" db="EMBL/GenBank/DDBJ databases">
        <authorList>
            <person name="Peng S.Y."/>
            <person name="Li J."/>
            <person name="Wang M."/>
            <person name="Wang L."/>
            <person name="Wang C.Q."/>
            <person name="Wang J.R."/>
        </authorList>
    </citation>
    <scope>NUCLEOTIDE SEQUENCE [LARGE SCALE GENOMIC DNA]</scope>
    <source>
        <strain evidence="1 2">XCT-34</strain>
    </source>
</reference>
<dbReference type="RefSeq" id="WP_161676703.1">
    <property type="nucleotide sequence ID" value="NZ_JAABLP010000003.1"/>
</dbReference>